<dbReference type="PATRIC" id="fig|999408.3.peg.70"/>
<dbReference type="AlphaFoldDB" id="A0A0E2HH13"/>
<feature type="transmembrane region" description="Helical" evidence="9">
    <location>
        <begin position="244"/>
        <end position="263"/>
    </location>
</feature>
<keyword evidence="3" id="KW-1003">Cell membrane</keyword>
<evidence type="ECO:0000256" key="5">
    <source>
        <dbReference type="ARBA" id="ARBA00022989"/>
    </source>
</evidence>
<evidence type="ECO:0000256" key="2">
    <source>
        <dbReference type="ARBA" id="ARBA00008483"/>
    </source>
</evidence>
<evidence type="ECO:0000259" key="11">
    <source>
        <dbReference type="Pfam" id="PF00662"/>
    </source>
</evidence>
<comment type="similarity">
    <text evidence="2">Belongs to the CPA3 antiporters (TC 2.A.63) subunit A family.</text>
</comment>
<evidence type="ECO:0000313" key="13">
    <source>
        <dbReference type="Proteomes" id="UP000013085"/>
    </source>
</evidence>
<dbReference type="InterPro" id="IPR052175">
    <property type="entry name" value="ComplexI-like_HydComp"/>
</dbReference>
<feature type="transmembrane region" description="Helical" evidence="9">
    <location>
        <begin position="35"/>
        <end position="57"/>
    </location>
</feature>
<feature type="transmembrane region" description="Helical" evidence="9">
    <location>
        <begin position="6"/>
        <end position="23"/>
    </location>
</feature>
<evidence type="ECO:0000313" key="12">
    <source>
        <dbReference type="EMBL" id="ENZ20138.1"/>
    </source>
</evidence>
<dbReference type="GO" id="GO:0008137">
    <property type="term" value="F:NADH dehydrogenase (ubiquinone) activity"/>
    <property type="evidence" value="ECO:0007669"/>
    <property type="project" value="InterPro"/>
</dbReference>
<dbReference type="InterPro" id="IPR003918">
    <property type="entry name" value="NADH_UbQ_OxRdtase"/>
</dbReference>
<evidence type="ECO:0000256" key="9">
    <source>
        <dbReference type="SAM" id="Phobius"/>
    </source>
</evidence>
<sequence>MREMWMLAPVLFPVISGAALWIWNPDQNKMRTVAAVLSLSEAICSWLVILSCLGMRLPLWNIGPGMELCLRLDGIGALFSGLASLIWVLVVFFAFEYMEHEREEARFFGCLIMSLGALTGVAYAGNFVTLYLFFEMMTFFSVPLVFHSGKRKALRAGMVYLAYSMLGASIALGGYFFFRQYACGTDFKAGGVLVEAVGTAQDRPQIILLSVFCMAAGFSCKAGLMPLHPWLPIAHPVAPAPASAVLSGLITKAGVVAVIRVVYGMAGPTFLRGTWVQHALLSMAVLTIFTGSMLAYKEKKLKRRLACSSFSQVSYVLFGIFLLSMEGLYGSLLQMVFHALAKNALFLCAGAVICKTGCVRIKEMRGMGRRMPAVMLCFALASLSLVGIPPAGGFLAKWHLAVGAMRTEAGLFTWLGPVVLMVSALLTAGYLFPVIVEGFFPGKDWKKTEKSEAGRSCAGASAVSVFIKVPLAVLGISLLVLGALGKPVFELLRGIASAMV</sequence>
<accession>A0A0E2HH13</accession>
<dbReference type="PANTHER" id="PTHR42682:SF4">
    <property type="entry name" value="NADH-UBIQUINONE_PLASTOQUINONE"/>
    <property type="match status" value="1"/>
</dbReference>
<feature type="transmembrane region" description="Helical" evidence="9">
    <location>
        <begin position="77"/>
        <end position="95"/>
    </location>
</feature>
<feature type="domain" description="NADH-Ubiquinone oxidoreductase (complex I) chain 5 N-terminal" evidence="11">
    <location>
        <begin position="67"/>
        <end position="108"/>
    </location>
</feature>
<feature type="transmembrane region" description="Helical" evidence="9">
    <location>
        <begin position="457"/>
        <end position="484"/>
    </location>
</feature>
<feature type="transmembrane region" description="Helical" evidence="9">
    <location>
        <begin position="275"/>
        <end position="296"/>
    </location>
</feature>
<dbReference type="RefSeq" id="WP_002593153.1">
    <property type="nucleotide sequence ID" value="NZ_KB850976.1"/>
</dbReference>
<dbReference type="Pfam" id="PF00361">
    <property type="entry name" value="Proton_antipo_M"/>
    <property type="match status" value="1"/>
</dbReference>
<dbReference type="GO" id="GO:0005886">
    <property type="term" value="C:plasma membrane"/>
    <property type="evidence" value="ECO:0007669"/>
    <property type="project" value="UniProtKB-SubCell"/>
</dbReference>
<feature type="transmembrane region" description="Helical" evidence="9">
    <location>
        <begin position="158"/>
        <end position="178"/>
    </location>
</feature>
<evidence type="ECO:0000256" key="1">
    <source>
        <dbReference type="ARBA" id="ARBA00004651"/>
    </source>
</evidence>
<feature type="domain" description="NADH:quinone oxidoreductase/Mrp antiporter transmembrane" evidence="10">
    <location>
        <begin position="124"/>
        <end position="415"/>
    </location>
</feature>
<feature type="transmembrane region" description="Helical" evidence="9">
    <location>
        <begin position="107"/>
        <end position="124"/>
    </location>
</feature>
<feature type="transmembrane region" description="Helical" evidence="9">
    <location>
        <begin position="316"/>
        <end position="337"/>
    </location>
</feature>
<keyword evidence="7 9" id="KW-0472">Membrane</keyword>
<name>A0A0E2HH13_9FIRM</name>
<dbReference type="Pfam" id="PF00662">
    <property type="entry name" value="Proton_antipo_N"/>
    <property type="match status" value="1"/>
</dbReference>
<evidence type="ECO:0000256" key="6">
    <source>
        <dbReference type="ARBA" id="ARBA00023002"/>
    </source>
</evidence>
<organism evidence="12 13">
    <name type="scientific">[Clostridium] clostridioforme 90A8</name>
    <dbReference type="NCBI Taxonomy" id="999408"/>
    <lineage>
        <taxon>Bacteria</taxon>
        <taxon>Bacillati</taxon>
        <taxon>Bacillota</taxon>
        <taxon>Clostridia</taxon>
        <taxon>Lachnospirales</taxon>
        <taxon>Lachnospiraceae</taxon>
        <taxon>Enterocloster</taxon>
    </lineage>
</organism>
<proteinExistence type="inferred from homology"/>
<dbReference type="Proteomes" id="UP000013085">
    <property type="component" value="Unassembled WGS sequence"/>
</dbReference>
<dbReference type="PRINTS" id="PR01437">
    <property type="entry name" value="NUOXDRDTASE4"/>
</dbReference>
<dbReference type="InterPro" id="IPR001516">
    <property type="entry name" value="Proton_antipo_N"/>
</dbReference>
<feature type="transmembrane region" description="Helical" evidence="9">
    <location>
        <begin position="411"/>
        <end position="436"/>
    </location>
</feature>
<evidence type="ECO:0000259" key="10">
    <source>
        <dbReference type="Pfam" id="PF00361"/>
    </source>
</evidence>
<dbReference type="GO" id="GO:0042773">
    <property type="term" value="P:ATP synthesis coupled electron transport"/>
    <property type="evidence" value="ECO:0007669"/>
    <property type="project" value="InterPro"/>
</dbReference>
<evidence type="ECO:0000256" key="4">
    <source>
        <dbReference type="ARBA" id="ARBA00022692"/>
    </source>
</evidence>
<evidence type="ECO:0000256" key="7">
    <source>
        <dbReference type="ARBA" id="ARBA00023136"/>
    </source>
</evidence>
<dbReference type="HOGENOM" id="CLU_007100_9_3_9"/>
<gene>
    <name evidence="12" type="ORF">HMPREF1090_00067</name>
</gene>
<keyword evidence="6" id="KW-0560">Oxidoreductase</keyword>
<evidence type="ECO:0000256" key="3">
    <source>
        <dbReference type="ARBA" id="ARBA00022475"/>
    </source>
</evidence>
<reference evidence="12 13" key="1">
    <citation type="submission" date="2013-01" db="EMBL/GenBank/DDBJ databases">
        <title>The Genome Sequence of Clostridium clostridioforme 90A8.</title>
        <authorList>
            <consortium name="The Broad Institute Genome Sequencing Platform"/>
            <person name="Earl A."/>
            <person name="Ward D."/>
            <person name="Feldgarden M."/>
            <person name="Gevers D."/>
            <person name="Courvalin P."/>
            <person name="Lambert T."/>
            <person name="Walker B."/>
            <person name="Young S.K."/>
            <person name="Zeng Q."/>
            <person name="Gargeya S."/>
            <person name="Fitzgerald M."/>
            <person name="Haas B."/>
            <person name="Abouelleil A."/>
            <person name="Alvarado L."/>
            <person name="Arachchi H.M."/>
            <person name="Berlin A.M."/>
            <person name="Chapman S.B."/>
            <person name="Dewar J."/>
            <person name="Goldberg J."/>
            <person name="Griggs A."/>
            <person name="Gujja S."/>
            <person name="Hansen M."/>
            <person name="Howarth C."/>
            <person name="Imamovic A."/>
            <person name="Larimer J."/>
            <person name="McCowan C."/>
            <person name="Murphy C."/>
            <person name="Neiman D."/>
            <person name="Pearson M."/>
            <person name="Priest M."/>
            <person name="Roberts A."/>
            <person name="Saif S."/>
            <person name="Shea T."/>
            <person name="Sisk P."/>
            <person name="Sykes S."/>
            <person name="Wortman J."/>
            <person name="Nusbaum C."/>
            <person name="Birren B."/>
        </authorList>
    </citation>
    <scope>NUCLEOTIDE SEQUENCE [LARGE SCALE GENOMIC DNA]</scope>
    <source>
        <strain evidence="12 13">90A8</strain>
    </source>
</reference>
<evidence type="ECO:0000256" key="8">
    <source>
        <dbReference type="RuleBase" id="RU000320"/>
    </source>
</evidence>
<comment type="caution">
    <text evidence="12">The sequence shown here is derived from an EMBL/GenBank/DDBJ whole genome shotgun (WGS) entry which is preliminary data.</text>
</comment>
<dbReference type="PANTHER" id="PTHR42682">
    <property type="entry name" value="HYDROGENASE-4 COMPONENT F"/>
    <property type="match status" value="1"/>
</dbReference>
<feature type="transmembrane region" description="Helical" evidence="9">
    <location>
        <begin position="373"/>
        <end position="391"/>
    </location>
</feature>
<keyword evidence="4 8" id="KW-0812">Transmembrane</keyword>
<protein>
    <submittedName>
        <fullName evidence="12">Multicomponent Na+:H+ antiporter subunit D</fullName>
    </submittedName>
</protein>
<dbReference type="EMBL" id="AGYR01000001">
    <property type="protein sequence ID" value="ENZ20138.1"/>
    <property type="molecule type" value="Genomic_DNA"/>
</dbReference>
<keyword evidence="5 9" id="KW-1133">Transmembrane helix</keyword>
<dbReference type="GO" id="GO:0016491">
    <property type="term" value="F:oxidoreductase activity"/>
    <property type="evidence" value="ECO:0007669"/>
    <property type="project" value="UniProtKB-KW"/>
</dbReference>
<feature type="transmembrane region" description="Helical" evidence="9">
    <location>
        <begin position="206"/>
        <end position="224"/>
    </location>
</feature>
<dbReference type="InterPro" id="IPR001750">
    <property type="entry name" value="ND/Mrp_TM"/>
</dbReference>
<comment type="subcellular location">
    <subcellularLocation>
        <location evidence="1">Cell membrane</location>
        <topology evidence="1">Multi-pass membrane protein</topology>
    </subcellularLocation>
    <subcellularLocation>
        <location evidence="8">Membrane</location>
        <topology evidence="8">Multi-pass membrane protein</topology>
    </subcellularLocation>
</comment>